<feature type="domain" description="Response regulatory" evidence="8">
    <location>
        <begin position="13"/>
        <end position="127"/>
    </location>
</feature>
<keyword evidence="3" id="KW-0805">Transcription regulation</keyword>
<dbReference type="SUPFAM" id="SSF46689">
    <property type="entry name" value="Homeodomain-like"/>
    <property type="match status" value="1"/>
</dbReference>
<name>A0ABU8X4L5_9BURK</name>
<keyword evidence="1" id="KW-0547">Nucleotide-binding</keyword>
<evidence type="ECO:0000313" key="9">
    <source>
        <dbReference type="EMBL" id="MEJ8854604.1"/>
    </source>
</evidence>
<accession>A0ABU8X4L5</accession>
<dbReference type="EMBL" id="JBBKZS010000003">
    <property type="protein sequence ID" value="MEJ8854604.1"/>
    <property type="molecule type" value="Genomic_DNA"/>
</dbReference>
<dbReference type="CDD" id="cd00009">
    <property type="entry name" value="AAA"/>
    <property type="match status" value="1"/>
</dbReference>
<dbReference type="Gene3D" id="1.10.8.60">
    <property type="match status" value="1"/>
</dbReference>
<dbReference type="PROSITE" id="PS50045">
    <property type="entry name" value="SIGMA54_INTERACT_4"/>
    <property type="match status" value="1"/>
</dbReference>
<keyword evidence="5" id="KW-0597">Phosphoprotein</keyword>
<dbReference type="InterPro" id="IPR009057">
    <property type="entry name" value="Homeodomain-like_sf"/>
</dbReference>
<dbReference type="PRINTS" id="PR01590">
    <property type="entry name" value="HTHFIS"/>
</dbReference>
<feature type="region of interest" description="Disordered" evidence="6">
    <location>
        <begin position="134"/>
        <end position="155"/>
    </location>
</feature>
<dbReference type="InterPro" id="IPR001789">
    <property type="entry name" value="Sig_transdc_resp-reg_receiver"/>
</dbReference>
<gene>
    <name evidence="9" type="ORF">WKW79_08490</name>
</gene>
<dbReference type="PROSITE" id="PS00675">
    <property type="entry name" value="SIGMA54_INTERACT_1"/>
    <property type="match status" value="1"/>
</dbReference>
<dbReference type="SMART" id="SM00448">
    <property type="entry name" value="REC"/>
    <property type="match status" value="1"/>
</dbReference>
<evidence type="ECO:0000256" key="5">
    <source>
        <dbReference type="PROSITE-ProRule" id="PRU00169"/>
    </source>
</evidence>
<keyword evidence="4" id="KW-0804">Transcription</keyword>
<dbReference type="InterPro" id="IPR003593">
    <property type="entry name" value="AAA+_ATPase"/>
</dbReference>
<evidence type="ECO:0000256" key="6">
    <source>
        <dbReference type="SAM" id="MobiDB-lite"/>
    </source>
</evidence>
<dbReference type="InterPro" id="IPR058031">
    <property type="entry name" value="AAA_lid_NorR"/>
</dbReference>
<dbReference type="InterPro" id="IPR002197">
    <property type="entry name" value="HTH_Fis"/>
</dbReference>
<dbReference type="Gene3D" id="3.40.50.2300">
    <property type="match status" value="1"/>
</dbReference>
<dbReference type="Gene3D" id="3.40.50.300">
    <property type="entry name" value="P-loop containing nucleotide triphosphate hydrolases"/>
    <property type="match status" value="1"/>
</dbReference>
<keyword evidence="10" id="KW-1185">Reference proteome</keyword>
<dbReference type="Proteomes" id="UP001367030">
    <property type="component" value="Unassembled WGS sequence"/>
</dbReference>
<evidence type="ECO:0000259" key="7">
    <source>
        <dbReference type="PROSITE" id="PS50045"/>
    </source>
</evidence>
<dbReference type="RefSeq" id="WP_340334703.1">
    <property type="nucleotide sequence ID" value="NZ_JBBKZS010000003.1"/>
</dbReference>
<dbReference type="Pfam" id="PF25601">
    <property type="entry name" value="AAA_lid_14"/>
    <property type="match status" value="1"/>
</dbReference>
<dbReference type="PANTHER" id="PTHR32071">
    <property type="entry name" value="TRANSCRIPTIONAL REGULATORY PROTEIN"/>
    <property type="match status" value="1"/>
</dbReference>
<dbReference type="PANTHER" id="PTHR32071:SF100">
    <property type="entry name" value="RESPONSE REGULATOR PROTEIN PILR"/>
    <property type="match status" value="1"/>
</dbReference>
<evidence type="ECO:0000256" key="1">
    <source>
        <dbReference type="ARBA" id="ARBA00022741"/>
    </source>
</evidence>
<feature type="domain" description="Sigma-54 factor interaction" evidence="7">
    <location>
        <begin position="170"/>
        <end position="399"/>
    </location>
</feature>
<dbReference type="InterPro" id="IPR025662">
    <property type="entry name" value="Sigma_54_int_dom_ATP-bd_1"/>
</dbReference>
<feature type="modified residue" description="4-aspartylphosphate" evidence="5">
    <location>
        <position position="62"/>
    </location>
</feature>
<comment type="caution">
    <text evidence="9">The sequence shown here is derived from an EMBL/GenBank/DDBJ whole genome shotgun (WGS) entry which is preliminary data.</text>
</comment>
<organism evidence="9 10">
    <name type="scientific">Variovorax robiniae</name>
    <dbReference type="NCBI Taxonomy" id="1836199"/>
    <lineage>
        <taxon>Bacteria</taxon>
        <taxon>Pseudomonadati</taxon>
        <taxon>Pseudomonadota</taxon>
        <taxon>Betaproteobacteria</taxon>
        <taxon>Burkholderiales</taxon>
        <taxon>Comamonadaceae</taxon>
        <taxon>Variovorax</taxon>
    </lineage>
</organism>
<dbReference type="InterPro" id="IPR027417">
    <property type="entry name" value="P-loop_NTPase"/>
</dbReference>
<dbReference type="Gene3D" id="1.10.10.60">
    <property type="entry name" value="Homeodomain-like"/>
    <property type="match status" value="1"/>
</dbReference>
<dbReference type="InterPro" id="IPR002078">
    <property type="entry name" value="Sigma_54_int"/>
</dbReference>
<dbReference type="SMART" id="SM00382">
    <property type="entry name" value="AAA"/>
    <property type="match status" value="1"/>
</dbReference>
<evidence type="ECO:0000259" key="8">
    <source>
        <dbReference type="PROSITE" id="PS50110"/>
    </source>
</evidence>
<dbReference type="InterPro" id="IPR011006">
    <property type="entry name" value="CheY-like_superfamily"/>
</dbReference>
<dbReference type="Pfam" id="PF00072">
    <property type="entry name" value="Response_reg"/>
    <property type="match status" value="1"/>
</dbReference>
<evidence type="ECO:0000256" key="4">
    <source>
        <dbReference type="ARBA" id="ARBA00023163"/>
    </source>
</evidence>
<dbReference type="PROSITE" id="PS50110">
    <property type="entry name" value="RESPONSE_REGULATORY"/>
    <property type="match status" value="1"/>
</dbReference>
<dbReference type="SUPFAM" id="SSF52540">
    <property type="entry name" value="P-loop containing nucleoside triphosphate hydrolases"/>
    <property type="match status" value="1"/>
</dbReference>
<sequence length="511" mass="55337">MSTHHPTAVLPAQILVVDDEPDLRTLYELTLLREGYRVEAAGSLSEAREHLDAGRFDAVITDMRLPDGLGMEIIQRIQRDQRSERCVVMTAYGSAENAVEALKAGAFDYLTKPVDLKQFRAVVASAVQRQTQEAVPATRPVQAAANPAATSDGRAPATATTLAEKALERLVGESEPMRLIKSHIAKVARGMAPVLVRGESGTGKELVARAVHACSQRSDGPFVAVNCGAIPENLLEAEFFGARKGSYTGSAADRDGYFQAARGGTLFLDEIGDLPLAMQSKLLRAIQERSVRPIGSTQEDTVDVRIVSATHKDLHAEVQAARFRQDLFYRLNVIEISVPPLRDRREDLPALCNALLSRIAQDAGMPVPRLTADVVKRLADHPLEGNVRELENILHRAVALNDGDELHLDFMSSGPAPLEPIAASLPPAEAVAPVRERPATRPAMPSDLQSYLDQHEREVLVRALQESGFNRTAAAARLGLSLRQIRYRIARLGISTPHGDDGGVGTLDDGG</sequence>
<evidence type="ECO:0000256" key="3">
    <source>
        <dbReference type="ARBA" id="ARBA00023015"/>
    </source>
</evidence>
<protein>
    <submittedName>
        <fullName evidence="9">Sigma-54 dependent transcriptional regulator</fullName>
    </submittedName>
</protein>
<reference evidence="9 10" key="1">
    <citation type="submission" date="2024-03" db="EMBL/GenBank/DDBJ databases">
        <title>Novel species of the genus Variovorax.</title>
        <authorList>
            <person name="Liu Q."/>
            <person name="Xin Y.-H."/>
        </authorList>
    </citation>
    <scope>NUCLEOTIDE SEQUENCE [LARGE SCALE GENOMIC DNA]</scope>
    <source>
        <strain evidence="9 10">KACC 18901</strain>
    </source>
</reference>
<dbReference type="Pfam" id="PF02954">
    <property type="entry name" value="HTH_8"/>
    <property type="match status" value="1"/>
</dbReference>
<dbReference type="Pfam" id="PF00158">
    <property type="entry name" value="Sigma54_activat"/>
    <property type="match status" value="1"/>
</dbReference>
<keyword evidence="2" id="KW-0067">ATP-binding</keyword>
<evidence type="ECO:0000256" key="2">
    <source>
        <dbReference type="ARBA" id="ARBA00022840"/>
    </source>
</evidence>
<evidence type="ECO:0000313" key="10">
    <source>
        <dbReference type="Proteomes" id="UP001367030"/>
    </source>
</evidence>
<dbReference type="SUPFAM" id="SSF52172">
    <property type="entry name" value="CheY-like"/>
    <property type="match status" value="1"/>
</dbReference>
<proteinExistence type="predicted"/>